<evidence type="ECO:0000313" key="1">
    <source>
        <dbReference type="EMBL" id="XCN73427.1"/>
    </source>
</evidence>
<dbReference type="AlphaFoldDB" id="A0AAU8LW35"/>
<dbReference type="EMBL" id="CP159373">
    <property type="protein sequence ID" value="XCN73427.1"/>
    <property type="molecule type" value="Genomic_DNA"/>
</dbReference>
<dbReference type="Pfam" id="PF14907">
    <property type="entry name" value="NTP_transf_5"/>
    <property type="match status" value="1"/>
</dbReference>
<sequence>MIQAILALCARDLSHATMLTQLDQSLAAFQRHGGSWSQLIREAERQGVAPLLYKHTRLLNYAIPVNERRMLQGLYLRNRHSNRIRNKAVQEILHLCSQQGTPLLLVKGIALANFAYDEIGLRPMRDIDLLIHKDDIGKVKDILYQLGYRPDEKHAVPDDYYHLTPMNKNIDGLPVSMEVHHNLLPFHPQYPLWPLEKSYNTAWEFKINGITARTLNLEDTLWYVYLHGFRAPLTYEPFRLVHVADLVTLVEKFSDKIDWQSPSKEMRILGNALSCLHHLTPWPQHIREEVKLNIPDRPQRVGFPYEGWPLRKIQKTPWAKLPQLARKTLWPSQWWVQLYYGHMQGRGYWKARCIDHPRMLWRWIKAYWHAHRTALLPTETEIPQSRSKGISRAE</sequence>
<gene>
    <name evidence="1" type="ORF">Q3M24_01370</name>
</gene>
<organism evidence="1">
    <name type="scientific">Candidatus Electrothrix aestuarii</name>
    <dbReference type="NCBI Taxonomy" id="3062594"/>
    <lineage>
        <taxon>Bacteria</taxon>
        <taxon>Pseudomonadati</taxon>
        <taxon>Thermodesulfobacteriota</taxon>
        <taxon>Desulfobulbia</taxon>
        <taxon>Desulfobulbales</taxon>
        <taxon>Desulfobulbaceae</taxon>
        <taxon>Candidatus Electrothrix</taxon>
    </lineage>
</organism>
<proteinExistence type="predicted"/>
<dbReference type="InterPro" id="IPR039498">
    <property type="entry name" value="NTP_transf_5"/>
</dbReference>
<dbReference type="SUPFAM" id="SSF81301">
    <property type="entry name" value="Nucleotidyltransferase"/>
    <property type="match status" value="1"/>
</dbReference>
<dbReference type="KEGG" id="eaj:Q3M24_01370"/>
<protein>
    <submittedName>
        <fullName evidence="1">Nucleotidyltransferase family protein</fullName>
    </submittedName>
</protein>
<reference evidence="1" key="2">
    <citation type="submission" date="2024-06" db="EMBL/GenBank/DDBJ databases">
        <authorList>
            <person name="Plum-Jensen L.E."/>
            <person name="Schramm A."/>
            <person name="Marshall I.P.G."/>
        </authorList>
    </citation>
    <scope>NUCLEOTIDE SEQUENCE</scope>
    <source>
        <strain evidence="1">Rat1</strain>
    </source>
</reference>
<reference evidence="1" key="1">
    <citation type="journal article" date="2024" name="Syst. Appl. Microbiol.">
        <title>First single-strain enrichments of Electrothrix cable bacteria, description of E. aestuarii sp. nov. and E. rattekaaiensis sp. nov., and proposal of a cable bacteria taxonomy following the rules of the SeqCode.</title>
        <authorList>
            <person name="Plum-Jensen L.E."/>
            <person name="Schramm A."/>
            <person name="Marshall I.P.G."/>
        </authorList>
    </citation>
    <scope>NUCLEOTIDE SEQUENCE</scope>
    <source>
        <strain evidence="1">Rat1</strain>
    </source>
</reference>
<dbReference type="InterPro" id="IPR043519">
    <property type="entry name" value="NT_sf"/>
</dbReference>
<accession>A0AAU8LW35</accession>
<dbReference type="Gene3D" id="3.30.460.40">
    <property type="match status" value="1"/>
</dbReference>
<name>A0AAU8LW35_9BACT</name>